<dbReference type="SUPFAM" id="SSF53335">
    <property type="entry name" value="S-adenosyl-L-methionine-dependent methyltransferases"/>
    <property type="match status" value="1"/>
</dbReference>
<protein>
    <recommendedName>
        <fullName evidence="2">Methyltransferase domain-containing protein</fullName>
    </recommendedName>
</protein>
<evidence type="ECO:0000313" key="3">
    <source>
        <dbReference type="EMBL" id="KAK7107207.1"/>
    </source>
</evidence>
<dbReference type="InterPro" id="IPR025714">
    <property type="entry name" value="Methyltranfer_dom"/>
</dbReference>
<evidence type="ECO:0000256" key="1">
    <source>
        <dbReference type="SAM" id="MobiDB-lite"/>
    </source>
</evidence>
<sequence>MENDSEKSRKRLVIERALSESADLLFSYLQFANAHPVDFIINDSWNTLLPEDIQKELISLTKEELCKLPLGETESSSNNCEGQFVNERGTRNHDAMLTDLKGISLDSEPMPDPGKDSLTCKPWKQRTIHDFLTTILQHSIEHQKCLNVSVSNLNSWLLGDDDQQATMAPFVHAFMNEKKMHEVEIMADVCTRIFHKMSGDVVVDLGSGKGYLSTHLSLQCHLPVLGIDSQPHNTSGAKRRADMLGRQWDSLVKFEVRKSQGKEGRSTQKEALELRDSFCDGDSAHQAKEQSGNVSEREQYEKTFVPQSSDYQGHSSLNASSTTCLEVDKKSRTVLDDKAKKLHSGGSIPEKLKLVENQHEKSHPEQTSTDTQSDKSNLAQGVTKSCKNQKKKSNSEPEKNISRTNQNTKSNKDPGMNFSSDNQTYKSSSLQETNVAGKLQKLSTNCVALTTYVSADTKLVDLVRDASDVISPAKPSEDLRLFLTGLHTCGPLASNMLRLFVKDESVQAMCGVGCCYQLMQEQFSDDNGCWQSDQSLQTGSEGCCGDTGGSDQENGDFPMSSAMLQRKMKIGRKALDIASLALPRMTQSDGELQGKTFYPRALLQAFIHHKLGCIPKDMKKLRKLSKQTSDPADYVSRAIRKLNISGCEATEEEVAAFHQQHRHQQDKIAAFFQLRAALGPLVETVVLMDRLLFLLEQDCVEDAFLVRLFDPVTSPRCHALIATKKQL</sequence>
<proteinExistence type="predicted"/>
<dbReference type="PANTHER" id="PTHR12496">
    <property type="entry name" value="CGI-41 METHYLTRANSFERASE"/>
    <property type="match status" value="1"/>
</dbReference>
<comment type="caution">
    <text evidence="3">The sequence shown here is derived from an EMBL/GenBank/DDBJ whole genome shotgun (WGS) entry which is preliminary data.</text>
</comment>
<organism evidence="3 4">
    <name type="scientific">Littorina saxatilis</name>
    <dbReference type="NCBI Taxonomy" id="31220"/>
    <lineage>
        <taxon>Eukaryota</taxon>
        <taxon>Metazoa</taxon>
        <taxon>Spiralia</taxon>
        <taxon>Lophotrochozoa</taxon>
        <taxon>Mollusca</taxon>
        <taxon>Gastropoda</taxon>
        <taxon>Caenogastropoda</taxon>
        <taxon>Littorinimorpha</taxon>
        <taxon>Littorinoidea</taxon>
        <taxon>Littorinidae</taxon>
        <taxon>Littorina</taxon>
    </lineage>
</organism>
<dbReference type="InterPro" id="IPR029063">
    <property type="entry name" value="SAM-dependent_MTases_sf"/>
</dbReference>
<gene>
    <name evidence="3" type="ORF">V1264_015162</name>
</gene>
<dbReference type="PANTHER" id="PTHR12496:SF9">
    <property type="entry name" value="METHYLTRANSFERASE-LIKE PROTEIN 25-RELATED"/>
    <property type="match status" value="1"/>
</dbReference>
<feature type="compositionally biased region" description="Polar residues" evidence="1">
    <location>
        <begin position="365"/>
        <end position="383"/>
    </location>
</feature>
<name>A0AAN9GG62_9CAEN</name>
<accession>A0AAN9GG62</accession>
<dbReference type="Pfam" id="PF13679">
    <property type="entry name" value="Methyltransf_32"/>
    <property type="match status" value="2"/>
</dbReference>
<reference evidence="3 4" key="1">
    <citation type="submission" date="2024-02" db="EMBL/GenBank/DDBJ databases">
        <title>Chromosome-scale genome assembly of the rough periwinkle Littorina saxatilis.</title>
        <authorList>
            <person name="De Jode A."/>
            <person name="Faria R."/>
            <person name="Formenti G."/>
            <person name="Sims Y."/>
            <person name="Smith T.P."/>
            <person name="Tracey A."/>
            <person name="Wood J.M.D."/>
            <person name="Zagrodzka Z.B."/>
            <person name="Johannesson K."/>
            <person name="Butlin R.K."/>
            <person name="Leder E.H."/>
        </authorList>
    </citation>
    <scope>NUCLEOTIDE SEQUENCE [LARGE SCALE GENOMIC DNA]</scope>
    <source>
        <strain evidence="3">Snail1</strain>
        <tissue evidence="3">Muscle</tissue>
    </source>
</reference>
<evidence type="ECO:0000313" key="4">
    <source>
        <dbReference type="Proteomes" id="UP001374579"/>
    </source>
</evidence>
<dbReference type="InterPro" id="IPR052220">
    <property type="entry name" value="METTL25"/>
</dbReference>
<evidence type="ECO:0000259" key="2">
    <source>
        <dbReference type="Pfam" id="PF13679"/>
    </source>
</evidence>
<dbReference type="Gene3D" id="3.40.50.150">
    <property type="entry name" value="Vaccinia Virus protein VP39"/>
    <property type="match status" value="1"/>
</dbReference>
<feature type="compositionally biased region" description="Polar residues" evidence="1">
    <location>
        <begin position="417"/>
        <end position="429"/>
    </location>
</feature>
<dbReference type="AlphaFoldDB" id="A0AAN9GG62"/>
<feature type="domain" description="Methyltransferase" evidence="2">
    <location>
        <begin position="360"/>
        <end position="522"/>
    </location>
</feature>
<feature type="domain" description="Methyltransferase" evidence="2">
    <location>
        <begin position="178"/>
        <end position="267"/>
    </location>
</feature>
<feature type="region of interest" description="Disordered" evidence="1">
    <location>
        <begin position="357"/>
        <end position="429"/>
    </location>
</feature>
<dbReference type="Proteomes" id="UP001374579">
    <property type="component" value="Unassembled WGS sequence"/>
</dbReference>
<keyword evidence="4" id="KW-1185">Reference proteome</keyword>
<dbReference type="EMBL" id="JBAMIC010000004">
    <property type="protein sequence ID" value="KAK7107207.1"/>
    <property type="molecule type" value="Genomic_DNA"/>
</dbReference>